<evidence type="ECO:0000313" key="2">
    <source>
        <dbReference type="EMBL" id="NMO13692.1"/>
    </source>
</evidence>
<protein>
    <submittedName>
        <fullName evidence="2">DUF3616 domain-containing protein</fullName>
    </submittedName>
</protein>
<accession>A0A848L5Y6</accession>
<comment type="caution">
    <text evidence="2">The sequence shown here is derived from an EMBL/GenBank/DDBJ whole genome shotgun (WGS) entry which is preliminary data.</text>
</comment>
<dbReference type="AlphaFoldDB" id="A0A848L5Y6"/>
<dbReference type="EMBL" id="JABBJJ010000006">
    <property type="protein sequence ID" value="NMO13692.1"/>
    <property type="molecule type" value="Genomic_DNA"/>
</dbReference>
<dbReference type="Pfam" id="PF12275">
    <property type="entry name" value="DUF3616"/>
    <property type="match status" value="1"/>
</dbReference>
<gene>
    <name evidence="2" type="ORF">HG543_02275</name>
</gene>
<organism evidence="2 3">
    <name type="scientific">Pyxidicoccus fallax</name>
    <dbReference type="NCBI Taxonomy" id="394095"/>
    <lineage>
        <taxon>Bacteria</taxon>
        <taxon>Pseudomonadati</taxon>
        <taxon>Myxococcota</taxon>
        <taxon>Myxococcia</taxon>
        <taxon>Myxococcales</taxon>
        <taxon>Cystobacterineae</taxon>
        <taxon>Myxococcaceae</taxon>
        <taxon>Pyxidicoccus</taxon>
    </lineage>
</organism>
<proteinExistence type="predicted"/>
<dbReference type="Proteomes" id="UP000518300">
    <property type="component" value="Unassembled WGS sequence"/>
</dbReference>
<keyword evidence="3" id="KW-1185">Reference proteome</keyword>
<reference evidence="2 3" key="1">
    <citation type="submission" date="2020-04" db="EMBL/GenBank/DDBJ databases">
        <title>Draft genome of Pyxidicoccus fallax type strain.</title>
        <authorList>
            <person name="Whitworth D.E."/>
        </authorList>
    </citation>
    <scope>NUCLEOTIDE SEQUENCE [LARGE SCALE GENOMIC DNA]</scope>
    <source>
        <strain evidence="2 3">DSM 14698</strain>
    </source>
</reference>
<dbReference type="InterPro" id="IPR022060">
    <property type="entry name" value="DUF3616"/>
</dbReference>
<evidence type="ECO:0000313" key="3">
    <source>
        <dbReference type="Proteomes" id="UP000518300"/>
    </source>
</evidence>
<dbReference type="PROSITE" id="PS51257">
    <property type="entry name" value="PROKAR_LIPOPROTEIN"/>
    <property type="match status" value="1"/>
</dbReference>
<evidence type="ECO:0000259" key="1">
    <source>
        <dbReference type="Pfam" id="PF12275"/>
    </source>
</evidence>
<feature type="domain" description="DUF3616" evidence="1">
    <location>
        <begin position="171"/>
        <end position="298"/>
    </location>
</feature>
<name>A0A848L5Y6_9BACT</name>
<sequence length="364" mass="39115">MTVRLAPLPEAGCRANECRSMRLAFICVGVLATGCAARGVPEQQPVAAPVSTASTVQGRAPIVFEGMCDASGAVALGGEKFVVGDDEDNILRVYDAKRGGVPVQSVDLSPDLELPIKKKAPETDIEAATQLESLSFWLTSHGRNSSGKKQPSRLRFFATQETDAGPKLVGRAYTHLLDDLLADPRLARFSLAQAEALPPKAPGGLNIEGMTAMADGHSLIIGFRSPVPEGKALVVPILNPKEMVRDGERARLGEPKLLDLGGLGIRSLSWWRGRYLIISGGTASEATSRLFTWRGGDDAPVEVRDVDLTGLNPEAFFTPETAEEILLLSDDGSLPLDGVECKKLKDPSRKRFRGVWVRLPPEQT</sequence>